<dbReference type="InterPro" id="IPR036534">
    <property type="entry name" value="GAR_dom_sf"/>
</dbReference>
<evidence type="ECO:0000313" key="11">
    <source>
        <dbReference type="Proteomes" id="UP000261500"/>
    </source>
</evidence>
<dbReference type="Pfam" id="PF00435">
    <property type="entry name" value="Spectrin"/>
    <property type="match status" value="15"/>
</dbReference>
<feature type="coiled-coil region" evidence="6">
    <location>
        <begin position="1059"/>
        <end position="1093"/>
    </location>
</feature>
<dbReference type="Ensembl" id="ENSPLAT00000030634.1">
    <property type="protein sequence ID" value="ENSPLAP00000029204.1"/>
    <property type="gene ID" value="ENSPLAG00000019327.1"/>
</dbReference>
<dbReference type="Gene3D" id="1.10.238.10">
    <property type="entry name" value="EF-hand"/>
    <property type="match status" value="1"/>
</dbReference>
<dbReference type="FunFam" id="1.20.58.60:FF:000016">
    <property type="entry name" value="Microtubule-actin cross-linking factor 1"/>
    <property type="match status" value="1"/>
</dbReference>
<keyword evidence="5" id="KW-0206">Cytoskeleton</keyword>
<keyword evidence="2" id="KW-0963">Cytoplasm</keyword>
<dbReference type="GO" id="GO:0045296">
    <property type="term" value="F:cadherin binding"/>
    <property type="evidence" value="ECO:0007669"/>
    <property type="project" value="TreeGrafter"/>
</dbReference>
<dbReference type="PROSITE" id="PS50222">
    <property type="entry name" value="EF_HAND_2"/>
    <property type="match status" value="2"/>
</dbReference>
<dbReference type="GO" id="GO:0015629">
    <property type="term" value="C:actin cytoskeleton"/>
    <property type="evidence" value="ECO:0007669"/>
    <property type="project" value="TreeGrafter"/>
</dbReference>
<dbReference type="Proteomes" id="UP000261500">
    <property type="component" value="Unplaced"/>
</dbReference>
<name>A0A3B3VWR4_9TELE</name>
<dbReference type="FunFam" id="1.20.58.60:FF:000092">
    <property type="entry name" value="microtubule-actin cross-linking factor 1 isoform X2"/>
    <property type="match status" value="1"/>
</dbReference>
<dbReference type="SUPFAM" id="SSF47473">
    <property type="entry name" value="EF-hand"/>
    <property type="match status" value="1"/>
</dbReference>
<dbReference type="FunFam" id="1.10.238.10:FF:000013">
    <property type="entry name" value="Microtubule-actin cross-linking factor 1"/>
    <property type="match status" value="1"/>
</dbReference>
<feature type="compositionally biased region" description="Low complexity" evidence="7">
    <location>
        <begin position="3416"/>
        <end position="3447"/>
    </location>
</feature>
<dbReference type="Gene3D" id="1.20.58.60">
    <property type="match status" value="22"/>
</dbReference>
<feature type="region of interest" description="Disordered" evidence="7">
    <location>
        <begin position="3077"/>
        <end position="3102"/>
    </location>
</feature>
<dbReference type="STRING" id="48699.ENSPLAP00000029204"/>
<dbReference type="SMART" id="SM00150">
    <property type="entry name" value="SPEC"/>
    <property type="match status" value="24"/>
</dbReference>
<dbReference type="GO" id="GO:0051893">
    <property type="term" value="P:regulation of focal adhesion assembly"/>
    <property type="evidence" value="ECO:0007669"/>
    <property type="project" value="TreeGrafter"/>
</dbReference>
<evidence type="ECO:0000256" key="7">
    <source>
        <dbReference type="SAM" id="MobiDB-lite"/>
    </source>
</evidence>
<dbReference type="GO" id="GO:0008017">
    <property type="term" value="F:microtubule binding"/>
    <property type="evidence" value="ECO:0007669"/>
    <property type="project" value="InterPro"/>
</dbReference>
<dbReference type="InterPro" id="IPR003108">
    <property type="entry name" value="GAR_dom"/>
</dbReference>
<dbReference type="FunFam" id="1.20.58.60:FF:000014">
    <property type="entry name" value="microtubule-actin cross-linking factor 1"/>
    <property type="match status" value="1"/>
</dbReference>
<reference evidence="10" key="1">
    <citation type="submission" date="2025-08" db="UniProtKB">
        <authorList>
            <consortium name="Ensembl"/>
        </authorList>
    </citation>
    <scope>IDENTIFICATION</scope>
</reference>
<keyword evidence="11" id="KW-1185">Reference proteome</keyword>
<evidence type="ECO:0000256" key="2">
    <source>
        <dbReference type="ARBA" id="ARBA00022490"/>
    </source>
</evidence>
<feature type="region of interest" description="Disordered" evidence="7">
    <location>
        <begin position="3404"/>
        <end position="3449"/>
    </location>
</feature>
<dbReference type="GO" id="GO:0005509">
    <property type="term" value="F:calcium ion binding"/>
    <property type="evidence" value="ECO:0007669"/>
    <property type="project" value="InterPro"/>
</dbReference>
<dbReference type="InterPro" id="IPR018159">
    <property type="entry name" value="Spectrin/alpha-actinin"/>
</dbReference>
<proteinExistence type="predicted"/>
<dbReference type="InterPro" id="IPR043197">
    <property type="entry name" value="Plakin"/>
</dbReference>
<evidence type="ECO:0000256" key="4">
    <source>
        <dbReference type="ARBA" id="ARBA00022837"/>
    </source>
</evidence>
<feature type="region of interest" description="Disordered" evidence="7">
    <location>
        <begin position="176"/>
        <end position="203"/>
    </location>
</feature>
<dbReference type="FunFam" id="1.20.58.60:FF:000031">
    <property type="entry name" value="Microtubule-actin cross-linking factor 1"/>
    <property type="match status" value="1"/>
</dbReference>
<dbReference type="SUPFAM" id="SSF143575">
    <property type="entry name" value="GAS2 domain-like"/>
    <property type="match status" value="1"/>
</dbReference>
<evidence type="ECO:0000256" key="3">
    <source>
        <dbReference type="ARBA" id="ARBA00022723"/>
    </source>
</evidence>
<dbReference type="PANTHER" id="PTHR23169">
    <property type="entry name" value="ENVOPLAKIN"/>
    <property type="match status" value="1"/>
</dbReference>
<dbReference type="InterPro" id="IPR011992">
    <property type="entry name" value="EF-hand-dom_pair"/>
</dbReference>
<dbReference type="InterPro" id="IPR002048">
    <property type="entry name" value="EF_hand_dom"/>
</dbReference>
<dbReference type="SMART" id="SM00054">
    <property type="entry name" value="EFh"/>
    <property type="match status" value="2"/>
</dbReference>
<dbReference type="GO" id="GO:0005198">
    <property type="term" value="F:structural molecule activity"/>
    <property type="evidence" value="ECO:0007669"/>
    <property type="project" value="TreeGrafter"/>
</dbReference>
<dbReference type="PROSITE" id="PS00018">
    <property type="entry name" value="EF_HAND_1"/>
    <property type="match status" value="2"/>
</dbReference>
<dbReference type="GO" id="GO:0045104">
    <property type="term" value="P:intermediate filament cytoskeleton organization"/>
    <property type="evidence" value="ECO:0007669"/>
    <property type="project" value="InterPro"/>
</dbReference>
<dbReference type="GO" id="GO:0005886">
    <property type="term" value="C:plasma membrane"/>
    <property type="evidence" value="ECO:0007669"/>
    <property type="project" value="UniProtKB-SubCell"/>
</dbReference>
<keyword evidence="6" id="KW-0175">Coiled coil</keyword>
<accession>A0A3B3VWR4</accession>
<dbReference type="GeneTree" id="ENSGT00940000155824"/>
<keyword evidence="4" id="KW-0106">Calcium</keyword>
<evidence type="ECO:0000256" key="5">
    <source>
        <dbReference type="ARBA" id="ARBA00023212"/>
    </source>
</evidence>
<dbReference type="Gene3D" id="3.30.920.20">
    <property type="entry name" value="Gas2-like domain"/>
    <property type="match status" value="1"/>
</dbReference>
<dbReference type="FunFam" id="1.20.58.60:FF:000001">
    <property type="entry name" value="Microtubule-actin cross-linking factor 1"/>
    <property type="match status" value="3"/>
</dbReference>
<feature type="domain" description="EF-hand" evidence="8">
    <location>
        <begin position="3172"/>
        <end position="3207"/>
    </location>
</feature>
<feature type="compositionally biased region" description="Low complexity" evidence="7">
    <location>
        <begin position="3505"/>
        <end position="3515"/>
    </location>
</feature>
<feature type="compositionally biased region" description="Basic residues" evidence="7">
    <location>
        <begin position="179"/>
        <end position="192"/>
    </location>
</feature>
<organism evidence="10 11">
    <name type="scientific">Poecilia latipinna</name>
    <name type="common">sailfin molly</name>
    <dbReference type="NCBI Taxonomy" id="48699"/>
    <lineage>
        <taxon>Eukaryota</taxon>
        <taxon>Metazoa</taxon>
        <taxon>Chordata</taxon>
        <taxon>Craniata</taxon>
        <taxon>Vertebrata</taxon>
        <taxon>Euteleostomi</taxon>
        <taxon>Actinopterygii</taxon>
        <taxon>Neopterygii</taxon>
        <taxon>Teleostei</taxon>
        <taxon>Neoteleostei</taxon>
        <taxon>Acanthomorphata</taxon>
        <taxon>Ovalentaria</taxon>
        <taxon>Atherinomorphae</taxon>
        <taxon>Cyprinodontiformes</taxon>
        <taxon>Poeciliidae</taxon>
        <taxon>Poeciliinae</taxon>
        <taxon>Poecilia</taxon>
    </lineage>
</organism>
<dbReference type="InterPro" id="IPR002017">
    <property type="entry name" value="Spectrin_repeat"/>
</dbReference>
<feature type="domain" description="GAR" evidence="9">
    <location>
        <begin position="3248"/>
        <end position="3359"/>
    </location>
</feature>
<evidence type="ECO:0000259" key="9">
    <source>
        <dbReference type="PROSITE" id="PS51460"/>
    </source>
</evidence>
<evidence type="ECO:0000259" key="8">
    <source>
        <dbReference type="PROSITE" id="PS50222"/>
    </source>
</evidence>
<feature type="region of interest" description="Disordered" evidence="7">
    <location>
        <begin position="3481"/>
        <end position="3573"/>
    </location>
</feature>
<dbReference type="GO" id="GO:0005737">
    <property type="term" value="C:cytoplasm"/>
    <property type="evidence" value="ECO:0007669"/>
    <property type="project" value="TreeGrafter"/>
</dbReference>
<feature type="coiled-coil region" evidence="6">
    <location>
        <begin position="447"/>
        <end position="474"/>
    </location>
</feature>
<dbReference type="Pfam" id="PF13499">
    <property type="entry name" value="EF-hand_7"/>
    <property type="match status" value="1"/>
</dbReference>
<dbReference type="SMART" id="SM00243">
    <property type="entry name" value="GAS2"/>
    <property type="match status" value="1"/>
</dbReference>
<comment type="subcellular location">
    <subcellularLocation>
        <location evidence="1">Cytoplasm</location>
        <location evidence="1">Cytoskeleton</location>
    </subcellularLocation>
</comment>
<keyword evidence="3" id="KW-0479">Metal-binding</keyword>
<sequence>MCRTLPFHHRRALWSRTQRCCRLIPELLLLVWYFHQSARSLLEQPDSTVPPEEKQRLRAALDRLQAQHQDRLHSCQLGEDVICHKADLRFVSISGQKVLDSVQGALEQAGGSDPALDGIRRLVSDKLQDANHRYTTLHTKVRRRAVPFDRAGRPVGRPVGAVPAVPGRGGVHSFLAQRSRAKPKHSQVQRRHGPAEPPERPAAGSAVDILCAADGLEKRFGSLSASVSERAEQLQTAVAQSVSVQEGLKGLLGWLDQLVLNPGPVQPTAQAVQDALTQNQKLRQELLSRQGSVEATRDSVSKLLQSSDASAAPGLHGSLDDLTRRYAAAQSSQAEREAQLKALLPRLESYERLGADLQAFTQSRLKALSPAGQPDRSVHDYRQTVEVSGVLLLSRSSVLRRRSDFFHRCGSRRFAAIQACEQQLHQFRGLSGSLVRWLQMAQDQLPSKEANLNTEGLQRRVQQLQDLLNDWESQGSRIQDLNKTGSELESLIIDVTTPQTKTAHCISIFSLSDLTELQVTVSDVNARYDALGSELKERLGRQQASLELRQKARQNTEELRSWLSDREKSLTLGQTTSPSKPEVVRAQAQQNKVKLLEAFPCLEKNLNDSRWQTANQTAAQRQTELETCADRLGSFASAANQLGPWLREKELMMSVLGPLSIDPNMLNTQKQQVQFMLREFDTRRPQFDQLTQSAEGILSQTGDSAQDPKDLEEVRTELGSISQQWEDLTGRLTQRSSHIDQAQGTSEKYQALLKDLSSSIASLGERLDAQASLSAQPEALKRRLQETGEIRSELERRRGELSEAERLCGELSAIVAEPYLKEELSKRLQSVSAPLRSLEERAADGLTQLQAALSSTQQFQQMFKELRSWLDKQSDPKQSPSDSLPCRPEAIRSLLAQTEELQRAVAGQRGSYELIQAEGVSMLATLPADERAALQARLASLRQDWEAVNQRIAARETRLKNSLGKAETYQQHRAELTPWLAECEQKDREVRPSLDPSVLDESLQKARALTLDLERRQPLLEAFNTAADQLLEQCGIGEEELNRRVDRLSEDLLNRTSQLEELAGRLKEFEEGRQAVERRLEAAKHQIEVQEALGPQACSAKSLERLRSQQESLRSLQPQVVYLKDLAQGLVQDAPQTPGGSTEGIQRLQEQAKDTEKDYDEVTDKIELCCSSLESRLQGVGEVQSHVRDVFSRLADLDDELDSLSPVCRDADSLASQADAVKSFLSRLSDLRTELEGHAADCTAMLKREGSSPDLLALRRETEALSRQAGKLSERGQARLVQIEDAAERVQDFYRLVAELQGMLGKAEDGLNSQGVVGTEVEMIKQQLQEFKRVQVDGIQPKLQHVNAVGQGLIQSAAKHTDTQALEHDLETTNLRWNSLNKRVAERIAQLQEALLHCGKFQDALEPLLSWLSDTEELVANQRPPSAEYRVVKAQIQEQKLLQRLLDDRRLTVEMIRAEGARIAATADSQDREKIQVQLQHLSERWSDLLDKAGGRQRQLEELQVLALQFHEALEPLGEWLSATERRLSSAEPMGTQTAKITQQIVKHKVPEAEVDHLESLSQSLSPLSCAADRDWLRERVGAVRSGHSELADWCAGRAALLDQALANARLFGEEEVEVLNWLAEVAQRLGQVSVQSYQPQLLAEQHKHTLALNEEILSRKKTVDQAIKNGQALLKQTTGEEVLLIQEKLDGIKSRYAEMTAGSSKALRTLEQALQLSTRFAAAHDDLNQWLDGVEAELSNMEPDASPAYQERQKVGGKRLVLDTVNEVGNALLDLVPWRAREGLDRLVADANQRYRHADETITQRVQLVQAAIQRSQQYEEAVDAELAWVGETERKLTSLGPLSLEPDVTVAQLQVQRAFNIDIIRHKDTVDQLLSVRDEVLEACSDAQKDALMVKTDSLSSRYDTVSQSHSERFSALEQAQVLVARFWETYEELEPWLGETEALITQLPPPAIDTDALRLQQDQMRLLRESIAEHKPHIDKLLKIGPQLAQLSLQEGATVTQRYTEAERRYLAIKEEVKGRARALDEAVSQSAQFHDKMDPLLETLEAAVQRLRQPPPVAAEVEKIREQLAEHRAQGLELDKLLPSFSALCCRGEELISRAAHDDPAAQAVRSRLLRLRSLWDEIRQRAEERESKLNDVLDLAGKFWADVAALLSTLRDSQDIVRELEDPGVDPSLIKQQIEAAEAIKAETDGLREELEFVRTLGADLIFACGETEKPEVKKTIDEMNAAWESLNRTWRERMERLEEAMTASVQYQDALQSMFDYLDNAVIKLCDMSTVGTDLGTVKQQIEELKQYKVDVYQQQIDMEKLCHQGELLLKKVSDQTDRDMIQEPLTELRHLWENLGDKITQRQHKLEAALLALGQFQHALSELQAWLSHTHTTLDTQRPVSSDPKAIEIELAKHHVLRNDVLSHHATVETVNSAAAELLESSPGDEASHLRDQLDQLNRSWESLLLKTQERQKLLEAALQQAEGFHGELEEFLQWLRRTESQLSAAKPTGGLPETAREQLQQHMELQAQLNQRAEQYNHLLDQGESMLLARGGEDAGPGTTQTQQNLAMLQNKWASLNTKMDDRRGKLEEAVSLATGFQTSLQDTMNWLTQAEQTLNMAQPPSLILDTVLFQIDEHKVFVNEVNTHREQVLALEKAGSQLRFASLKQDVVLIKNLLLSVQARWDKLVQRSLDRGRHLDEARKRAKQFHEAWRKLTDWLEEAEKRLDSEVEISNEPDKIKVQLTKHKEFQKALGSKQPVYDTTVRSGKAMRDKAQLPADQQKLDHLVGEVRDKWDTVCGKSVERQHKLEEALLFSGQFAEALQALVDWLYRVEPQLAEDQPVHGDMDLVSNLMDAHKVFQKELGKRTGSVQALKRSARDLMETGRDDTAWVKVQLQELSNRWDTVCALSVTKQTRLQQALKQAEEFRTAVQMLLEWLSEAEQTLRFRGVLPEEAETLQALLHTHRDFMGTVEEKRADVNKAAGMGEAILTVCHPDSITTIKHWITIIRARFEEVLTWAKQHEQRLETALTEVLNNANLLEELLSWLQWAETTLVQRDTEPLPQDIPQLKTLITEHQTFMEEMTRKQPDVDKVTKSYKRKPAEPPSSLAERRGARMSFASSSALSGGNPRLNQLCARWQQVWLLALDRQRKLNDALDRQEELKEFANFDFDVWRKKYMRWMNHKKSRVMDFFRRIDKDQDGKITRQEFIDGILASKFPTSKLEMSAVADIFDRDGDGYIDYYEFVAALHPNKDAYRPTTDADKIEDEVTRQVAQCKCAKRFQVEQIGENKYRVSLWVRFGPDPGLHQNKEPESNFQLTGFSLSCFLSGPLQFGDSQQLRLVRILRSTVMVRVGGGWMALDEFLVKNDPCRVKHPGLKILRSDSSSSISSRIARGRTNLELREKFILPEGASQGLAAFRSRGRRSKPGSRNASPTRSSSSASHSGASLPSAPSTPSSLTHSRDYAKPWLAHSKTPTPTKCHCCPDLGHNHSAPGHEVTHSPPTSPLRGAATASGPTSRAGSRAGSRASSRRGSDASDASELQDARSVCSDTSDTPRRPGSATKPSKIPTISKKTPSPKTPGSAKK</sequence>
<evidence type="ECO:0000313" key="10">
    <source>
        <dbReference type="Ensembl" id="ENSPLAP00000029204.1"/>
    </source>
</evidence>
<dbReference type="InterPro" id="IPR018247">
    <property type="entry name" value="EF_Hand_1_Ca_BS"/>
</dbReference>
<dbReference type="SUPFAM" id="SSF46966">
    <property type="entry name" value="Spectrin repeat"/>
    <property type="match status" value="20"/>
</dbReference>
<dbReference type="FunFam" id="1.20.58.60:FF:000012">
    <property type="entry name" value="Microtubule-actin cross-linking factor 1"/>
    <property type="match status" value="1"/>
</dbReference>
<reference evidence="10" key="2">
    <citation type="submission" date="2025-09" db="UniProtKB">
        <authorList>
            <consortium name="Ensembl"/>
        </authorList>
    </citation>
    <scope>IDENTIFICATION</scope>
</reference>
<dbReference type="GO" id="GO:0005874">
    <property type="term" value="C:microtubule"/>
    <property type="evidence" value="ECO:0007669"/>
    <property type="project" value="TreeGrafter"/>
</dbReference>
<dbReference type="PANTHER" id="PTHR23169:SF25">
    <property type="entry name" value="MICROTUBULE-ACTIN CROSS-LINKING FACTOR 1, ISOFORMS 1_2_3_4_5"/>
    <property type="match status" value="1"/>
</dbReference>
<evidence type="ECO:0000256" key="6">
    <source>
        <dbReference type="SAM" id="Coils"/>
    </source>
</evidence>
<dbReference type="CDD" id="cd00176">
    <property type="entry name" value="SPEC"/>
    <property type="match status" value="12"/>
</dbReference>
<dbReference type="PROSITE" id="PS51460">
    <property type="entry name" value="GAR"/>
    <property type="match status" value="1"/>
</dbReference>
<dbReference type="GO" id="GO:0005882">
    <property type="term" value="C:intermediate filament"/>
    <property type="evidence" value="ECO:0007669"/>
    <property type="project" value="TreeGrafter"/>
</dbReference>
<dbReference type="GO" id="GO:0032886">
    <property type="term" value="P:regulation of microtubule-based process"/>
    <property type="evidence" value="ECO:0007669"/>
    <property type="project" value="TreeGrafter"/>
</dbReference>
<protein>
    <submittedName>
        <fullName evidence="10">Microtubule actin crosslinking factor 1</fullName>
    </submittedName>
</protein>
<dbReference type="Pfam" id="PF02187">
    <property type="entry name" value="GAS2"/>
    <property type="match status" value="2"/>
</dbReference>
<dbReference type="GO" id="GO:0042060">
    <property type="term" value="P:wound healing"/>
    <property type="evidence" value="ECO:0007669"/>
    <property type="project" value="TreeGrafter"/>
</dbReference>
<dbReference type="FunFam" id="1.20.58.60:FF:000008">
    <property type="entry name" value="microtubule-actin cross-linking factor 1"/>
    <property type="match status" value="1"/>
</dbReference>
<evidence type="ECO:0000256" key="1">
    <source>
        <dbReference type="ARBA" id="ARBA00004245"/>
    </source>
</evidence>
<dbReference type="FunFam" id="1.20.58.60:FF:000048">
    <property type="entry name" value="microtubule-actin cross-linking factor 1 isoform X3"/>
    <property type="match status" value="1"/>
</dbReference>
<feature type="domain" description="EF-hand" evidence="8">
    <location>
        <begin position="3208"/>
        <end position="3243"/>
    </location>
</feature>
<dbReference type="CDD" id="cd00051">
    <property type="entry name" value="EFh"/>
    <property type="match status" value="1"/>
</dbReference>